<dbReference type="Pfam" id="PF02434">
    <property type="entry name" value="Fringe"/>
    <property type="match status" value="1"/>
</dbReference>
<evidence type="ECO:0000256" key="12">
    <source>
        <dbReference type="SAM" id="Phobius"/>
    </source>
</evidence>
<dbReference type="Gene3D" id="3.90.550.50">
    <property type="match status" value="1"/>
</dbReference>
<dbReference type="InterPro" id="IPR003378">
    <property type="entry name" value="Fringe-like_glycosylTrfase"/>
</dbReference>
<dbReference type="AlphaFoldDB" id="A0AAI8YPC6"/>
<evidence type="ECO:0000256" key="8">
    <source>
        <dbReference type="ARBA" id="ARBA00022741"/>
    </source>
</evidence>
<sequence>MRFLWPVWARPHRLRQYQRRLVAFTAVIVPLLVYLLPYDSRVKIALQYHLTGPLLRPALAIEPFMSEAAPFPADLSEDVAYILKTGYATQDRVAGCLQTLEDASVFRDLFLVADFAALARDDGSRFVRNGGLPLAVHDVVARTLARAPPALVRTSPRAAMHAKLSLAIEEGDGDAARALAKEVGYPLDAMKFISSLELAYRTAPDKKWYVLVDDDTYLVRPTLQQLLGQFDPAKPYYLGNAIGGWNYRFAHGGSAVVLSRGALQRLFTENPRAAAGAYAASLIHGWGDLLLAEALARVGVYVEEGWRSLFNGETPATTKIRPDRFCAPVVSFHEVKTEEAMRGVHGVFSNIAAPSRWIDVWALLGAPAWEAFEEEPLRRDWDHVGRTDEYTVTVEGVESALGCLGLCLRQKLKGDDACLAWTWVGEGGVCHLSPWIVVGERNAGRITGLNVQRVRSLAGACGA</sequence>
<keyword evidence="9" id="KW-0735">Signal-anchor</keyword>
<evidence type="ECO:0000256" key="9">
    <source>
        <dbReference type="ARBA" id="ARBA00022968"/>
    </source>
</evidence>
<evidence type="ECO:0000256" key="5">
    <source>
        <dbReference type="ARBA" id="ARBA00022676"/>
    </source>
</evidence>
<keyword evidence="8" id="KW-0547">Nucleotide-binding</keyword>
<protein>
    <recommendedName>
        <fullName evidence="4">N-acetylgalactosaminide beta-1,3-galactosyltransferase</fullName>
        <ecNumber evidence="4">2.4.1.122</ecNumber>
    </recommendedName>
</protein>
<dbReference type="InterPro" id="IPR026050">
    <property type="entry name" value="C1GALT1/C1GALT1_chp1"/>
</dbReference>
<accession>A0AAI8YPC6</accession>
<evidence type="ECO:0000256" key="2">
    <source>
        <dbReference type="ARBA" id="ARBA00004922"/>
    </source>
</evidence>
<evidence type="ECO:0000256" key="4">
    <source>
        <dbReference type="ARBA" id="ARBA00012557"/>
    </source>
</evidence>
<keyword evidence="5" id="KW-0328">Glycosyltransferase</keyword>
<dbReference type="PANTHER" id="PTHR23033">
    <property type="entry name" value="BETA1,3-GALACTOSYLTRANSFERASE"/>
    <property type="match status" value="1"/>
</dbReference>
<evidence type="ECO:0000256" key="1">
    <source>
        <dbReference type="ARBA" id="ARBA00004606"/>
    </source>
</evidence>
<dbReference type="Proteomes" id="UP001295740">
    <property type="component" value="Unassembled WGS sequence"/>
</dbReference>
<evidence type="ECO:0000256" key="3">
    <source>
        <dbReference type="ARBA" id="ARBA00006462"/>
    </source>
</evidence>
<feature type="transmembrane region" description="Helical" evidence="12">
    <location>
        <begin position="21"/>
        <end position="38"/>
    </location>
</feature>
<organism evidence="14 15">
    <name type="scientific">Anthostomella pinea</name>
    <dbReference type="NCBI Taxonomy" id="933095"/>
    <lineage>
        <taxon>Eukaryota</taxon>
        <taxon>Fungi</taxon>
        <taxon>Dikarya</taxon>
        <taxon>Ascomycota</taxon>
        <taxon>Pezizomycotina</taxon>
        <taxon>Sordariomycetes</taxon>
        <taxon>Xylariomycetidae</taxon>
        <taxon>Xylariales</taxon>
        <taxon>Xylariaceae</taxon>
        <taxon>Anthostomella</taxon>
    </lineage>
</organism>
<gene>
    <name evidence="14" type="ORF">KHLLAP_LOCUS12489</name>
</gene>
<comment type="pathway">
    <text evidence="2">Protein modification; protein glycosylation.</text>
</comment>
<comment type="subcellular location">
    <subcellularLocation>
        <location evidence="1">Membrane</location>
        <topology evidence="1">Single-pass type II membrane protein</topology>
    </subcellularLocation>
</comment>
<dbReference type="GO" id="GO:0016020">
    <property type="term" value="C:membrane"/>
    <property type="evidence" value="ECO:0007669"/>
    <property type="project" value="UniProtKB-SubCell"/>
</dbReference>
<feature type="domain" description="Fringe-like glycosyltransferase" evidence="13">
    <location>
        <begin position="193"/>
        <end position="356"/>
    </location>
</feature>
<comment type="similarity">
    <text evidence="3">Belongs to the glycosyltransferase 31 family. Beta3-Gal-T subfamily.</text>
</comment>
<keyword evidence="6" id="KW-0808">Transferase</keyword>
<evidence type="ECO:0000313" key="15">
    <source>
        <dbReference type="Proteomes" id="UP001295740"/>
    </source>
</evidence>
<evidence type="ECO:0000259" key="13">
    <source>
        <dbReference type="Pfam" id="PF02434"/>
    </source>
</evidence>
<comment type="caution">
    <text evidence="14">The sequence shown here is derived from an EMBL/GenBank/DDBJ whole genome shotgun (WGS) entry which is preliminary data.</text>
</comment>
<keyword evidence="7 12" id="KW-0812">Transmembrane</keyword>
<keyword evidence="11 12" id="KW-0472">Membrane</keyword>
<dbReference type="PANTHER" id="PTHR23033:SF40">
    <property type="entry name" value="APPLE DOMAIN-CONTAINING PROTEIN"/>
    <property type="match status" value="1"/>
</dbReference>
<keyword evidence="15" id="KW-1185">Reference proteome</keyword>
<evidence type="ECO:0000256" key="6">
    <source>
        <dbReference type="ARBA" id="ARBA00022679"/>
    </source>
</evidence>
<evidence type="ECO:0000256" key="10">
    <source>
        <dbReference type="ARBA" id="ARBA00022989"/>
    </source>
</evidence>
<dbReference type="EMBL" id="CAUWAG010000018">
    <property type="protein sequence ID" value="CAJ2512021.1"/>
    <property type="molecule type" value="Genomic_DNA"/>
</dbReference>
<proteinExistence type="inferred from homology"/>
<evidence type="ECO:0000313" key="14">
    <source>
        <dbReference type="EMBL" id="CAJ2512021.1"/>
    </source>
</evidence>
<dbReference type="GO" id="GO:0016263">
    <property type="term" value="F:glycoprotein-N-acetylgalactosamine 3-beta-galactosyltransferase activity"/>
    <property type="evidence" value="ECO:0007669"/>
    <property type="project" value="UniProtKB-EC"/>
</dbReference>
<keyword evidence="10 12" id="KW-1133">Transmembrane helix</keyword>
<reference evidence="14" key="1">
    <citation type="submission" date="2023-10" db="EMBL/GenBank/DDBJ databases">
        <authorList>
            <person name="Hackl T."/>
        </authorList>
    </citation>
    <scope>NUCLEOTIDE SEQUENCE</scope>
</reference>
<dbReference type="GO" id="GO:0000166">
    <property type="term" value="F:nucleotide binding"/>
    <property type="evidence" value="ECO:0007669"/>
    <property type="project" value="UniProtKB-KW"/>
</dbReference>
<dbReference type="EC" id="2.4.1.122" evidence="4"/>
<name>A0AAI8YPC6_9PEZI</name>
<evidence type="ECO:0000256" key="7">
    <source>
        <dbReference type="ARBA" id="ARBA00022692"/>
    </source>
</evidence>
<evidence type="ECO:0000256" key="11">
    <source>
        <dbReference type="ARBA" id="ARBA00023136"/>
    </source>
</evidence>